<keyword evidence="6" id="KW-1185">Reference proteome</keyword>
<gene>
    <name evidence="3" type="ORF">Ga0058931_1859</name>
    <name evidence="4" type="ORF">HLUCCA05_04080</name>
</gene>
<dbReference type="InterPro" id="IPR036873">
    <property type="entry name" value="Rhodanese-like_dom_sf"/>
</dbReference>
<evidence type="ECO:0000313" key="4">
    <source>
        <dbReference type="EMBL" id="KPP95856.1"/>
    </source>
</evidence>
<feature type="chain" id="PRO_5010332226" evidence="1">
    <location>
        <begin position="21"/>
        <end position="131"/>
    </location>
</feature>
<dbReference type="STRING" id="1666912.Ga0058931_1859"/>
<evidence type="ECO:0000256" key="1">
    <source>
        <dbReference type="SAM" id="SignalP"/>
    </source>
</evidence>
<accession>A0A0P8AME8</accession>
<protein>
    <submittedName>
        <fullName evidence="4">Rhodanese-related sulfurtransferase</fullName>
    </submittedName>
</protein>
<feature type="signal peptide" evidence="1">
    <location>
        <begin position="1"/>
        <end position="20"/>
    </location>
</feature>
<comment type="caution">
    <text evidence="4">The sequence shown here is derived from an EMBL/GenBank/DDBJ whole genome shotgun (WGS) entry which is preliminary data.</text>
</comment>
<dbReference type="Pfam" id="PF00581">
    <property type="entry name" value="Rhodanese"/>
    <property type="match status" value="1"/>
</dbReference>
<dbReference type="RefSeq" id="WP_072246085.1">
    <property type="nucleotide sequence ID" value="NZ_FBYC01000004.1"/>
</dbReference>
<evidence type="ECO:0000313" key="3">
    <source>
        <dbReference type="EMBL" id="CUX81595.1"/>
    </source>
</evidence>
<dbReference type="Gene3D" id="3.40.250.10">
    <property type="entry name" value="Rhodanese-like domain"/>
    <property type="match status" value="1"/>
</dbReference>
<dbReference type="EMBL" id="LJSG01000002">
    <property type="protein sequence ID" value="KPP95856.1"/>
    <property type="molecule type" value="Genomic_DNA"/>
</dbReference>
<dbReference type="Proteomes" id="UP000182045">
    <property type="component" value="Unassembled WGS sequence"/>
</dbReference>
<evidence type="ECO:0000259" key="2">
    <source>
        <dbReference type="PROSITE" id="PS50206"/>
    </source>
</evidence>
<keyword evidence="4" id="KW-0808">Transferase</keyword>
<dbReference type="InterPro" id="IPR050229">
    <property type="entry name" value="GlpE_sulfurtransferase"/>
</dbReference>
<organism evidence="4 5">
    <name type="scientific">Roseibaca calidilacus</name>
    <dbReference type="NCBI Taxonomy" id="1666912"/>
    <lineage>
        <taxon>Bacteria</taxon>
        <taxon>Pseudomonadati</taxon>
        <taxon>Pseudomonadota</taxon>
        <taxon>Alphaproteobacteria</taxon>
        <taxon>Rhodobacterales</taxon>
        <taxon>Paracoccaceae</taxon>
        <taxon>Roseinatronobacter</taxon>
    </lineage>
</organism>
<dbReference type="EMBL" id="FBYC01000004">
    <property type="protein sequence ID" value="CUX81595.1"/>
    <property type="molecule type" value="Genomic_DNA"/>
</dbReference>
<dbReference type="SMART" id="SM00450">
    <property type="entry name" value="RHOD"/>
    <property type="match status" value="1"/>
</dbReference>
<feature type="domain" description="Rhodanese" evidence="2">
    <location>
        <begin position="50"/>
        <end position="131"/>
    </location>
</feature>
<dbReference type="AlphaFoldDB" id="A0A0P8AME8"/>
<reference evidence="4 5" key="1">
    <citation type="submission" date="2015-09" db="EMBL/GenBank/DDBJ databases">
        <title>Identification and resolution of microdiversity through metagenomic sequencing of parallel consortia.</title>
        <authorList>
            <person name="Nelson W.C."/>
            <person name="Romine M.F."/>
            <person name="Lindemann S.R."/>
        </authorList>
    </citation>
    <scope>NUCLEOTIDE SEQUENCE [LARGE SCALE GENOMIC DNA]</scope>
    <source>
        <strain evidence="4">HL-91</strain>
    </source>
</reference>
<reference evidence="3 6" key="2">
    <citation type="submission" date="2016-01" db="EMBL/GenBank/DDBJ databases">
        <authorList>
            <person name="Varghese N."/>
        </authorList>
    </citation>
    <scope>NUCLEOTIDE SEQUENCE [LARGE SCALE GENOMIC DNA]</scope>
    <source>
        <strain evidence="3 6">HL-91</strain>
    </source>
</reference>
<evidence type="ECO:0000313" key="6">
    <source>
        <dbReference type="Proteomes" id="UP000182045"/>
    </source>
</evidence>
<dbReference type="CDD" id="cd00158">
    <property type="entry name" value="RHOD"/>
    <property type="match status" value="1"/>
</dbReference>
<sequence length="131" mass="13865">MRIILASVMAASLWGAPVAASDLADDIAGYLDFAGYTEGVVQPEQLTADILPGVTFVDVRSAEEYAADAIDGAIHIEWRQVVARADELPASGMVVMYCNTAILSSQAMLVARLMGHDNVLVLQGGRAAFQP</sequence>
<dbReference type="PROSITE" id="PS50206">
    <property type="entry name" value="RHODANESE_3"/>
    <property type="match status" value="1"/>
</dbReference>
<dbReference type="SUPFAM" id="SSF52821">
    <property type="entry name" value="Rhodanese/Cell cycle control phosphatase"/>
    <property type="match status" value="1"/>
</dbReference>
<evidence type="ECO:0000313" key="5">
    <source>
        <dbReference type="Proteomes" id="UP000050413"/>
    </source>
</evidence>
<dbReference type="Proteomes" id="UP000050413">
    <property type="component" value="Unassembled WGS sequence"/>
</dbReference>
<keyword evidence="1" id="KW-0732">Signal</keyword>
<dbReference type="OrthoDB" id="9781034at2"/>
<proteinExistence type="predicted"/>
<dbReference type="PANTHER" id="PTHR43031">
    <property type="entry name" value="FAD-DEPENDENT OXIDOREDUCTASE"/>
    <property type="match status" value="1"/>
</dbReference>
<dbReference type="InterPro" id="IPR001763">
    <property type="entry name" value="Rhodanese-like_dom"/>
</dbReference>
<dbReference type="GO" id="GO:0016740">
    <property type="term" value="F:transferase activity"/>
    <property type="evidence" value="ECO:0007669"/>
    <property type="project" value="UniProtKB-KW"/>
</dbReference>
<dbReference type="PANTHER" id="PTHR43031:SF16">
    <property type="entry name" value="OXIDOREDUCTASE"/>
    <property type="match status" value="1"/>
</dbReference>
<name>A0A0P8AME8_9RHOB</name>